<evidence type="ECO:0000313" key="2">
    <source>
        <dbReference type="Proteomes" id="UP001212821"/>
    </source>
</evidence>
<reference evidence="2" key="1">
    <citation type="submission" date="2022-12" db="EMBL/GenBank/DDBJ databases">
        <authorList>
            <person name="Mo P."/>
        </authorList>
    </citation>
    <scope>NUCLEOTIDE SEQUENCE [LARGE SCALE GENOMIC DNA]</scope>
    <source>
        <strain evidence="2">HUAS 3-15</strain>
    </source>
</reference>
<evidence type="ECO:0000313" key="1">
    <source>
        <dbReference type="EMBL" id="WBP90536.1"/>
    </source>
</evidence>
<organism evidence="1 2">
    <name type="scientific">Kitasatospora cathayae</name>
    <dbReference type="NCBI Taxonomy" id="3004092"/>
    <lineage>
        <taxon>Bacteria</taxon>
        <taxon>Bacillati</taxon>
        <taxon>Actinomycetota</taxon>
        <taxon>Actinomycetes</taxon>
        <taxon>Kitasatosporales</taxon>
        <taxon>Streptomycetaceae</taxon>
        <taxon>Kitasatospora</taxon>
    </lineage>
</organism>
<dbReference type="EMBL" id="CP115450">
    <property type="protein sequence ID" value="WBP90536.1"/>
    <property type="molecule type" value="Genomic_DNA"/>
</dbReference>
<dbReference type="Proteomes" id="UP001212821">
    <property type="component" value="Chromosome"/>
</dbReference>
<gene>
    <name evidence="1" type="ORF">O1G21_34860</name>
</gene>
<dbReference type="RefSeq" id="WP_270149386.1">
    <property type="nucleotide sequence ID" value="NZ_CP115450.1"/>
</dbReference>
<sequence>MTDRYAIVPADAPHGASYQVWVVRDRTSNRLVKALPPADEPLRFYSYAQARAWTLTNTAATPPTTRSA</sequence>
<protein>
    <submittedName>
        <fullName evidence="1">Uncharacterized protein</fullName>
    </submittedName>
</protein>
<name>A0ABY7QDA9_9ACTN</name>
<keyword evidence="2" id="KW-1185">Reference proteome</keyword>
<proteinExistence type="predicted"/>
<accession>A0ABY7QDA9</accession>